<comment type="cofactor">
    <cofactor evidence="1">
        <name>Fe cation</name>
        <dbReference type="ChEBI" id="CHEBI:24875"/>
    </cofactor>
</comment>
<feature type="domain" description="Flavodoxin-like" evidence="5">
    <location>
        <begin position="258"/>
        <end position="399"/>
    </location>
</feature>
<dbReference type="Gene3D" id="3.40.50.360">
    <property type="match status" value="1"/>
</dbReference>
<dbReference type="GO" id="GO:0009055">
    <property type="term" value="F:electron transfer activity"/>
    <property type="evidence" value="ECO:0007669"/>
    <property type="project" value="InterPro"/>
</dbReference>
<dbReference type="PANTHER" id="PTHR32145">
    <property type="entry name" value="DIFLAVIN FLAVOPROTEIN A 2-RELATED"/>
    <property type="match status" value="1"/>
</dbReference>
<dbReference type="PIRSF" id="PIRSF005243">
    <property type="entry name" value="ROO"/>
    <property type="match status" value="1"/>
</dbReference>
<reference evidence="6 7" key="1">
    <citation type="submission" date="2016-11" db="EMBL/GenBank/DDBJ databases">
        <title>Description of two novel members of the family Erysipelotrichaceae: Ileibacterium lipovorans gen. nov., sp. nov. and Dubosiella newyorkensis, gen. nov., sp. nov.</title>
        <authorList>
            <person name="Cox L.M."/>
            <person name="Sohn J."/>
            <person name="Tyrrell K.L."/>
            <person name="Citron D.M."/>
            <person name="Lawson P.A."/>
            <person name="Patel N.B."/>
            <person name="Iizumi T."/>
            <person name="Perez-Perez G.I."/>
            <person name="Goldstein E.J."/>
            <person name="Blaser M.J."/>
        </authorList>
    </citation>
    <scope>NUCLEOTIDE SEQUENCE [LARGE SCALE GENOMIC DNA]</scope>
    <source>
        <strain evidence="6 7">NYU-BL-A4</strain>
    </source>
</reference>
<dbReference type="STRING" id="1862672.BO225_03075"/>
<keyword evidence="3" id="KW-0813">Transport</keyword>
<dbReference type="InterPro" id="IPR036866">
    <property type="entry name" value="RibonucZ/Hydroxyglut_hydro"/>
</dbReference>
<dbReference type="GO" id="GO:0010181">
    <property type="term" value="F:FMN binding"/>
    <property type="evidence" value="ECO:0007669"/>
    <property type="project" value="InterPro"/>
</dbReference>
<evidence type="ECO:0000256" key="3">
    <source>
        <dbReference type="ARBA" id="ARBA00022448"/>
    </source>
</evidence>
<dbReference type="PROSITE" id="PS50902">
    <property type="entry name" value="FLAVODOXIN_LIKE"/>
    <property type="match status" value="1"/>
</dbReference>
<dbReference type="PANTHER" id="PTHR32145:SF20">
    <property type="entry name" value="FLAVOPROTEIN"/>
    <property type="match status" value="1"/>
</dbReference>
<dbReference type="InterPro" id="IPR016440">
    <property type="entry name" value="Rubredoxin-O_OxRdtase"/>
</dbReference>
<dbReference type="Pfam" id="PF19583">
    <property type="entry name" value="ODP"/>
    <property type="match status" value="1"/>
</dbReference>
<keyword evidence="6" id="KW-0378">Hydrolase</keyword>
<dbReference type="InterPro" id="IPR029039">
    <property type="entry name" value="Flavoprotein-like_sf"/>
</dbReference>
<keyword evidence="4" id="KW-0249">Electron transport</keyword>
<keyword evidence="7" id="KW-1185">Reference proteome</keyword>
<dbReference type="Pfam" id="PF00258">
    <property type="entry name" value="Flavodoxin_1"/>
    <property type="match status" value="1"/>
</dbReference>
<dbReference type="SUPFAM" id="SSF56281">
    <property type="entry name" value="Metallo-hydrolase/oxidoreductase"/>
    <property type="match status" value="1"/>
</dbReference>
<dbReference type="CDD" id="cd07709">
    <property type="entry name" value="flavodiiron_proteins_MBL-fold"/>
    <property type="match status" value="1"/>
</dbReference>
<dbReference type="GO" id="GO:0016787">
    <property type="term" value="F:hydrolase activity"/>
    <property type="evidence" value="ECO:0007669"/>
    <property type="project" value="UniProtKB-KW"/>
</dbReference>
<organism evidence="6 7">
    <name type="scientific">Dubosiella newyorkensis</name>
    <dbReference type="NCBI Taxonomy" id="1862672"/>
    <lineage>
        <taxon>Bacteria</taxon>
        <taxon>Bacillati</taxon>
        <taxon>Bacillota</taxon>
        <taxon>Erysipelotrichia</taxon>
        <taxon>Erysipelotrichales</taxon>
        <taxon>Erysipelotrichaceae</taxon>
        <taxon>Dubosiella</taxon>
    </lineage>
</organism>
<name>A0A1U7NPA1_9FIRM</name>
<evidence type="ECO:0000259" key="5">
    <source>
        <dbReference type="PROSITE" id="PS50902"/>
    </source>
</evidence>
<comment type="caution">
    <text evidence="6">The sequence shown here is derived from an EMBL/GenBank/DDBJ whole genome shotgun (WGS) entry which is preliminary data.</text>
</comment>
<dbReference type="GeneID" id="78274930"/>
<evidence type="ECO:0000313" key="6">
    <source>
        <dbReference type="EMBL" id="OLU47391.1"/>
    </source>
</evidence>
<dbReference type="InterPro" id="IPR008254">
    <property type="entry name" value="Flavodoxin/NO_synth"/>
</dbReference>
<accession>A0A1U7NPA1</accession>
<evidence type="ECO:0000256" key="2">
    <source>
        <dbReference type="ARBA" id="ARBA00007121"/>
    </source>
</evidence>
<dbReference type="GO" id="GO:0016651">
    <property type="term" value="F:oxidoreductase activity, acting on NAD(P)H"/>
    <property type="evidence" value="ECO:0007669"/>
    <property type="project" value="UniProtKB-ARBA"/>
</dbReference>
<evidence type="ECO:0000256" key="4">
    <source>
        <dbReference type="ARBA" id="ARBA00022982"/>
    </source>
</evidence>
<dbReference type="SMART" id="SM00849">
    <property type="entry name" value="Lactamase_B"/>
    <property type="match status" value="1"/>
</dbReference>
<proteinExistence type="inferred from homology"/>
<dbReference type="InterPro" id="IPR001279">
    <property type="entry name" value="Metallo-B-lactamas"/>
</dbReference>
<dbReference type="Proteomes" id="UP000186705">
    <property type="component" value="Unassembled WGS sequence"/>
</dbReference>
<evidence type="ECO:0000313" key="7">
    <source>
        <dbReference type="Proteomes" id="UP000186705"/>
    </source>
</evidence>
<evidence type="ECO:0000256" key="1">
    <source>
        <dbReference type="ARBA" id="ARBA00001962"/>
    </source>
</evidence>
<dbReference type="InterPro" id="IPR051285">
    <property type="entry name" value="NADH_oxidoreductase_modular"/>
</dbReference>
<dbReference type="SUPFAM" id="SSF52218">
    <property type="entry name" value="Flavoproteins"/>
    <property type="match status" value="1"/>
</dbReference>
<dbReference type="AlphaFoldDB" id="A0A1U7NPA1"/>
<dbReference type="OrthoDB" id="9807946at2"/>
<dbReference type="InterPro" id="IPR045761">
    <property type="entry name" value="ODP_dom"/>
</dbReference>
<gene>
    <name evidence="6" type="ORF">BO225_03075</name>
</gene>
<protein>
    <submittedName>
        <fullName evidence="6">MBL fold metallo-hydrolase</fullName>
    </submittedName>
</protein>
<dbReference type="Gene3D" id="3.60.15.10">
    <property type="entry name" value="Ribonuclease Z/Hydroxyacylglutathione hydrolase-like"/>
    <property type="match status" value="1"/>
</dbReference>
<dbReference type="GO" id="GO:0046872">
    <property type="term" value="F:metal ion binding"/>
    <property type="evidence" value="ECO:0007669"/>
    <property type="project" value="InterPro"/>
</dbReference>
<sequence>MHIVREVTDHLYWIGVNDHRLALFENIHPIPEGVSYNSYLLKGEKNVLFDTVDWEACRQMMENIEYVLDGEDLDYIVINHWEPDHAASLQVVLEAYPNAKIIGNQKGFQLAEQFGFKIDEDKKIVVNEGDVVEVGDHSLTFLFMPMVHWPEAMVTLDLTNGALFSADAFGSFKALDGKLFNDEVDYDREWIDENRRYLTNIVGKYGPHIRKILKKAAPLLDQIKFICPLHGLVWRSDFGYLLDKYEHWANYEPEQKGVVICYASMYGNTEQAAQALASKLCELGVENVEVFDVSNTHVSYLISEVFKNSHLVLASCTYNLGIFPVMKNFLEDMKALNVQNREVAVIENGSWAIRSGDLISEFLDDEMKQMTVLNDRITIASHLKEGQEEELDELAKTIKDSLRA</sequence>
<dbReference type="RefSeq" id="WP_076340823.1">
    <property type="nucleotide sequence ID" value="NZ_CAJTMI010000035.1"/>
</dbReference>
<comment type="similarity">
    <text evidence="2">In the N-terminal section; belongs to the zinc metallo-hydrolase group 3 family.</text>
</comment>
<dbReference type="EMBL" id="MPKA01000050">
    <property type="protein sequence ID" value="OLU47391.1"/>
    <property type="molecule type" value="Genomic_DNA"/>
</dbReference>